<dbReference type="Pfam" id="PF00300">
    <property type="entry name" value="His_Phos_1"/>
    <property type="match status" value="1"/>
</dbReference>
<dbReference type="EMBL" id="WKKI01000008">
    <property type="protein sequence ID" value="MRX71897.1"/>
    <property type="molecule type" value="Genomic_DNA"/>
</dbReference>
<dbReference type="AlphaFoldDB" id="A0A7X2IY02"/>
<dbReference type="InterPro" id="IPR013078">
    <property type="entry name" value="His_Pase_superF_clade-1"/>
</dbReference>
<dbReference type="InterPro" id="IPR029033">
    <property type="entry name" value="His_PPase_superfam"/>
</dbReference>
<dbReference type="Gene3D" id="3.40.50.1240">
    <property type="entry name" value="Phosphoglycerate mutase-like"/>
    <property type="match status" value="1"/>
</dbReference>
<protein>
    <submittedName>
        <fullName evidence="1">Histidine phosphatase family protein</fullName>
    </submittedName>
</protein>
<dbReference type="CDD" id="cd07067">
    <property type="entry name" value="HP_PGM_like"/>
    <property type="match status" value="1"/>
</dbReference>
<dbReference type="GO" id="GO:0005737">
    <property type="term" value="C:cytoplasm"/>
    <property type="evidence" value="ECO:0007669"/>
    <property type="project" value="TreeGrafter"/>
</dbReference>
<accession>A0A7X2IY02</accession>
<name>A0A7X2IY02_9BACI</name>
<dbReference type="PANTHER" id="PTHR48100">
    <property type="entry name" value="BROAD-SPECIFICITY PHOSPHATASE YOR283W-RELATED"/>
    <property type="match status" value="1"/>
</dbReference>
<dbReference type="OrthoDB" id="512570at2"/>
<dbReference type="Proteomes" id="UP000448867">
    <property type="component" value="Unassembled WGS sequence"/>
</dbReference>
<comment type="caution">
    <text evidence="1">The sequence shown here is derived from an EMBL/GenBank/DDBJ whole genome shotgun (WGS) entry which is preliminary data.</text>
</comment>
<organism evidence="1 2">
    <name type="scientific">Metabacillus lacus</name>
    <dbReference type="NCBI Taxonomy" id="1983721"/>
    <lineage>
        <taxon>Bacteria</taxon>
        <taxon>Bacillati</taxon>
        <taxon>Bacillota</taxon>
        <taxon>Bacilli</taxon>
        <taxon>Bacillales</taxon>
        <taxon>Bacillaceae</taxon>
        <taxon>Metabacillus</taxon>
    </lineage>
</organism>
<evidence type="ECO:0000313" key="2">
    <source>
        <dbReference type="Proteomes" id="UP000448867"/>
    </source>
</evidence>
<gene>
    <name evidence="1" type="ORF">GJU40_06885</name>
</gene>
<dbReference type="InterPro" id="IPR050275">
    <property type="entry name" value="PGM_Phosphatase"/>
</dbReference>
<sequence>MFKGYRMRMKKRIYLILHCEAEGLAFRSKLTSEGRTAAQKLSDFLYDKDVDLIVSSPFIRACETAMHVSERLQLKMIKDIRLSEKVLCTENAEDWLTMVEKSFSDLDLTFPGGESSNEAMKRGVIALQDTLLHTGKSAAIITHSNLLILILKHFQKEFGYQHWKALTSPDVYTLEFLSEKPEICRMWN</sequence>
<proteinExistence type="predicted"/>
<evidence type="ECO:0000313" key="1">
    <source>
        <dbReference type="EMBL" id="MRX71897.1"/>
    </source>
</evidence>
<dbReference type="PANTHER" id="PTHR48100:SF1">
    <property type="entry name" value="HISTIDINE PHOSPHATASE FAMILY PROTEIN-RELATED"/>
    <property type="match status" value="1"/>
</dbReference>
<keyword evidence="2" id="KW-1185">Reference proteome</keyword>
<reference evidence="1 2" key="1">
    <citation type="submission" date="2019-11" db="EMBL/GenBank/DDBJ databases">
        <title>Bacillus lacus genome.</title>
        <authorList>
            <person name="Allen C.J."/>
            <person name="Newman J.D."/>
        </authorList>
    </citation>
    <scope>NUCLEOTIDE SEQUENCE [LARGE SCALE GENOMIC DNA]</scope>
    <source>
        <strain evidence="1 2">KCTC 33946</strain>
    </source>
</reference>
<dbReference type="GO" id="GO:0016791">
    <property type="term" value="F:phosphatase activity"/>
    <property type="evidence" value="ECO:0007669"/>
    <property type="project" value="TreeGrafter"/>
</dbReference>
<dbReference type="SUPFAM" id="SSF53254">
    <property type="entry name" value="Phosphoglycerate mutase-like"/>
    <property type="match status" value="1"/>
</dbReference>